<evidence type="ECO:0000256" key="5">
    <source>
        <dbReference type="SAM" id="Phobius"/>
    </source>
</evidence>
<organism evidence="7 8">
    <name type="scientific">Hevea brasiliensis</name>
    <name type="common">Para rubber tree</name>
    <name type="synonym">Siphonia brasiliensis</name>
    <dbReference type="NCBI Taxonomy" id="3981"/>
    <lineage>
        <taxon>Eukaryota</taxon>
        <taxon>Viridiplantae</taxon>
        <taxon>Streptophyta</taxon>
        <taxon>Embryophyta</taxon>
        <taxon>Tracheophyta</taxon>
        <taxon>Spermatophyta</taxon>
        <taxon>Magnoliopsida</taxon>
        <taxon>eudicotyledons</taxon>
        <taxon>Gunneridae</taxon>
        <taxon>Pentapetalae</taxon>
        <taxon>rosids</taxon>
        <taxon>fabids</taxon>
        <taxon>Malpighiales</taxon>
        <taxon>Euphorbiaceae</taxon>
        <taxon>Crotonoideae</taxon>
        <taxon>Micrandreae</taxon>
        <taxon>Hevea</taxon>
    </lineage>
</organism>
<dbReference type="PANTHER" id="PTHR24222:SF82">
    <property type="entry name" value="ABC TRANSPORTER DOMAIN-CONTAINING PROTEIN"/>
    <property type="match status" value="1"/>
</dbReference>
<dbReference type="GO" id="GO:0005886">
    <property type="term" value="C:plasma membrane"/>
    <property type="evidence" value="ECO:0007669"/>
    <property type="project" value="TreeGrafter"/>
</dbReference>
<protein>
    <recommendedName>
        <fullName evidence="6">ABC transmembrane type-1 domain-containing protein</fullName>
    </recommendedName>
</protein>
<evidence type="ECO:0000256" key="4">
    <source>
        <dbReference type="ARBA" id="ARBA00023136"/>
    </source>
</evidence>
<dbReference type="Pfam" id="PF00664">
    <property type="entry name" value="ABC_membrane"/>
    <property type="match status" value="2"/>
</dbReference>
<dbReference type="InterPro" id="IPR003439">
    <property type="entry name" value="ABC_transporter-like_ATP-bd"/>
</dbReference>
<dbReference type="PROSITE" id="PS50929">
    <property type="entry name" value="ABC_TM1F"/>
    <property type="match status" value="1"/>
</dbReference>
<dbReference type="SUPFAM" id="SSF52540">
    <property type="entry name" value="P-loop containing nucleoside triphosphate hydrolases"/>
    <property type="match status" value="1"/>
</dbReference>
<comment type="subcellular location">
    <subcellularLocation>
        <location evidence="1">Membrane</location>
        <topology evidence="1">Multi-pass membrane protein</topology>
    </subcellularLocation>
</comment>
<keyword evidence="3 5" id="KW-1133">Transmembrane helix</keyword>
<dbReference type="GO" id="GO:0140359">
    <property type="term" value="F:ABC-type transporter activity"/>
    <property type="evidence" value="ECO:0007669"/>
    <property type="project" value="InterPro"/>
</dbReference>
<dbReference type="AlphaFoldDB" id="A0A6A6MD07"/>
<evidence type="ECO:0000313" key="8">
    <source>
        <dbReference type="Proteomes" id="UP000467840"/>
    </source>
</evidence>
<dbReference type="InterPro" id="IPR039421">
    <property type="entry name" value="Type_1_exporter"/>
</dbReference>
<name>A0A6A6MD07_HEVBR</name>
<feature type="transmembrane region" description="Helical" evidence="5">
    <location>
        <begin position="179"/>
        <end position="198"/>
    </location>
</feature>
<sequence length="387" mass="42436">MLVLSGLMNGYASASLNLGDINKYALDLFYVAIGVGTGAFLEGFSWVRTAERQTFRIRRKYLQAVLLQDVGFFEANQGMLCGKLISGIGEKIQAAYEVAGGTAEQAVSSIRTVYSSLGEDRTINAYKIALEPTLNLGIKQGLMKGMAMGTIGVTFAVWALQGWYGSTLILNKGAKGGDVFIAGICIIYGGLSLGGALINVKFFMEANIAASNIFEMIHRVPTIDSANQQGKTMAEVKGEVEFQDIDFEYPSRPGCLVLCNFSLRVIAGHTVGLVGKSAFGKFTVINLLQRFYEPPSGEIFLDDVGIRNSQLRWLRSQMGLVSQEPILSLKDEYATYCGERGVQLSGGQKQRIALARAILKNPAILLLDEQQVHWTLTQRNSFRMHWR</sequence>
<dbReference type="GO" id="GO:0005524">
    <property type="term" value="F:ATP binding"/>
    <property type="evidence" value="ECO:0007669"/>
    <property type="project" value="InterPro"/>
</dbReference>
<dbReference type="GO" id="GO:0016887">
    <property type="term" value="F:ATP hydrolysis activity"/>
    <property type="evidence" value="ECO:0007669"/>
    <property type="project" value="InterPro"/>
</dbReference>
<proteinExistence type="predicted"/>
<dbReference type="PROSITE" id="PS00211">
    <property type="entry name" value="ABC_TRANSPORTER_1"/>
    <property type="match status" value="1"/>
</dbReference>
<dbReference type="InterPro" id="IPR027417">
    <property type="entry name" value="P-loop_NTPase"/>
</dbReference>
<dbReference type="SUPFAM" id="SSF90123">
    <property type="entry name" value="ABC transporter transmembrane region"/>
    <property type="match status" value="1"/>
</dbReference>
<evidence type="ECO:0000313" key="7">
    <source>
        <dbReference type="EMBL" id="KAF2309839.1"/>
    </source>
</evidence>
<keyword evidence="8" id="KW-1185">Reference proteome</keyword>
<dbReference type="Pfam" id="PF00005">
    <property type="entry name" value="ABC_tran"/>
    <property type="match status" value="2"/>
</dbReference>
<dbReference type="Proteomes" id="UP000467840">
    <property type="component" value="Chromosome 14"/>
</dbReference>
<accession>A0A6A6MD07</accession>
<reference evidence="7 8" key="1">
    <citation type="journal article" date="2020" name="Mol. Plant">
        <title>The Chromosome-Based Rubber Tree Genome Provides New Insights into Spurge Genome Evolution and Rubber Biosynthesis.</title>
        <authorList>
            <person name="Liu J."/>
            <person name="Shi C."/>
            <person name="Shi C.C."/>
            <person name="Li W."/>
            <person name="Zhang Q.J."/>
            <person name="Zhang Y."/>
            <person name="Li K."/>
            <person name="Lu H.F."/>
            <person name="Shi C."/>
            <person name="Zhu S.T."/>
            <person name="Xiao Z.Y."/>
            <person name="Nan H."/>
            <person name="Yue Y."/>
            <person name="Zhu X.G."/>
            <person name="Wu Y."/>
            <person name="Hong X.N."/>
            <person name="Fan G.Y."/>
            <person name="Tong Y."/>
            <person name="Zhang D."/>
            <person name="Mao C.L."/>
            <person name="Liu Y.L."/>
            <person name="Hao S.J."/>
            <person name="Liu W.Q."/>
            <person name="Lv M.Q."/>
            <person name="Zhang H.B."/>
            <person name="Liu Y."/>
            <person name="Hu-Tang G.R."/>
            <person name="Wang J.P."/>
            <person name="Wang J.H."/>
            <person name="Sun Y.H."/>
            <person name="Ni S.B."/>
            <person name="Chen W.B."/>
            <person name="Zhang X.C."/>
            <person name="Jiao Y.N."/>
            <person name="Eichler E.E."/>
            <person name="Li G.H."/>
            <person name="Liu X."/>
            <person name="Gao L.Z."/>
        </authorList>
    </citation>
    <scope>NUCLEOTIDE SEQUENCE [LARGE SCALE GENOMIC DNA]</scope>
    <source>
        <strain evidence="8">cv. GT1</strain>
        <tissue evidence="7">Leaf</tissue>
    </source>
</reference>
<evidence type="ECO:0000259" key="6">
    <source>
        <dbReference type="PROSITE" id="PS50929"/>
    </source>
</evidence>
<dbReference type="CDD" id="cd18577">
    <property type="entry name" value="ABC_6TM_Pgp_ABCB1_D1_like"/>
    <property type="match status" value="1"/>
</dbReference>
<evidence type="ECO:0000256" key="2">
    <source>
        <dbReference type="ARBA" id="ARBA00022692"/>
    </source>
</evidence>
<dbReference type="Gene3D" id="1.20.1560.10">
    <property type="entry name" value="ABC transporter type 1, transmembrane domain"/>
    <property type="match status" value="2"/>
</dbReference>
<gene>
    <name evidence="7" type="ORF">GH714_005336</name>
</gene>
<dbReference type="InterPro" id="IPR036640">
    <property type="entry name" value="ABC1_TM_sf"/>
</dbReference>
<feature type="domain" description="ABC transmembrane type-1" evidence="6">
    <location>
        <begin position="82"/>
        <end position="205"/>
    </location>
</feature>
<comment type="caution">
    <text evidence="7">The sequence shown here is derived from an EMBL/GenBank/DDBJ whole genome shotgun (WGS) entry which is preliminary data.</text>
</comment>
<dbReference type="Gene3D" id="3.40.50.300">
    <property type="entry name" value="P-loop containing nucleotide triphosphate hydrolases"/>
    <property type="match status" value="2"/>
</dbReference>
<feature type="transmembrane region" description="Helical" evidence="5">
    <location>
        <begin position="28"/>
        <end position="50"/>
    </location>
</feature>
<dbReference type="InterPro" id="IPR011527">
    <property type="entry name" value="ABC1_TM_dom"/>
</dbReference>
<dbReference type="InterPro" id="IPR017871">
    <property type="entry name" value="ABC_transporter-like_CS"/>
</dbReference>
<dbReference type="EMBL" id="JAAGAX010000006">
    <property type="protein sequence ID" value="KAF2309839.1"/>
    <property type="molecule type" value="Genomic_DNA"/>
</dbReference>
<evidence type="ECO:0000256" key="1">
    <source>
        <dbReference type="ARBA" id="ARBA00004141"/>
    </source>
</evidence>
<feature type="transmembrane region" description="Helical" evidence="5">
    <location>
        <begin position="145"/>
        <end position="164"/>
    </location>
</feature>
<keyword evidence="4 5" id="KW-0472">Membrane</keyword>
<dbReference type="PANTHER" id="PTHR24222">
    <property type="entry name" value="ABC TRANSPORTER B FAMILY"/>
    <property type="match status" value="1"/>
</dbReference>
<keyword evidence="2 5" id="KW-0812">Transmembrane</keyword>
<evidence type="ECO:0000256" key="3">
    <source>
        <dbReference type="ARBA" id="ARBA00022989"/>
    </source>
</evidence>